<gene>
    <name evidence="1" type="ORF">E2C01_070592</name>
</gene>
<name>A0A5B7I3W6_PORTR</name>
<protein>
    <submittedName>
        <fullName evidence="1">Uncharacterized protein</fullName>
    </submittedName>
</protein>
<proteinExistence type="predicted"/>
<keyword evidence="2" id="KW-1185">Reference proteome</keyword>
<dbReference type="AlphaFoldDB" id="A0A5B7I3W6"/>
<comment type="caution">
    <text evidence="1">The sequence shown here is derived from an EMBL/GenBank/DDBJ whole genome shotgun (WGS) entry which is preliminary data.</text>
</comment>
<evidence type="ECO:0000313" key="2">
    <source>
        <dbReference type="Proteomes" id="UP000324222"/>
    </source>
</evidence>
<sequence length="217" mass="22863">MLRARSSRRVSSVGVWSAKRKSSMSPRVAGPLLRSSVRRQFSLMGRAAVAEVGVMMAGVAGTRVMGAPHRQSSDTPSPPGDRAMGEVEAGWLYKHGALEQRSTVLALRWSRLSASENKFVSSESFKIFSGVASSRAAFSCPAKSASRSASGARCGCLRGMGERGRMRRGRLLSSSSSTPTNLTGRACGFPPARGPIPLSVGRPCLSWSWEGGGGDGS</sequence>
<evidence type="ECO:0000313" key="1">
    <source>
        <dbReference type="EMBL" id="MPC76187.1"/>
    </source>
</evidence>
<accession>A0A5B7I3W6</accession>
<dbReference type="EMBL" id="VSRR010042817">
    <property type="protein sequence ID" value="MPC76187.1"/>
    <property type="molecule type" value="Genomic_DNA"/>
</dbReference>
<dbReference type="Proteomes" id="UP000324222">
    <property type="component" value="Unassembled WGS sequence"/>
</dbReference>
<organism evidence="1 2">
    <name type="scientific">Portunus trituberculatus</name>
    <name type="common">Swimming crab</name>
    <name type="synonym">Neptunus trituberculatus</name>
    <dbReference type="NCBI Taxonomy" id="210409"/>
    <lineage>
        <taxon>Eukaryota</taxon>
        <taxon>Metazoa</taxon>
        <taxon>Ecdysozoa</taxon>
        <taxon>Arthropoda</taxon>
        <taxon>Crustacea</taxon>
        <taxon>Multicrustacea</taxon>
        <taxon>Malacostraca</taxon>
        <taxon>Eumalacostraca</taxon>
        <taxon>Eucarida</taxon>
        <taxon>Decapoda</taxon>
        <taxon>Pleocyemata</taxon>
        <taxon>Brachyura</taxon>
        <taxon>Eubrachyura</taxon>
        <taxon>Portunoidea</taxon>
        <taxon>Portunidae</taxon>
        <taxon>Portuninae</taxon>
        <taxon>Portunus</taxon>
    </lineage>
</organism>
<reference evidence="1 2" key="1">
    <citation type="submission" date="2019-05" db="EMBL/GenBank/DDBJ databases">
        <title>Another draft genome of Portunus trituberculatus and its Hox gene families provides insights of decapod evolution.</title>
        <authorList>
            <person name="Jeong J.-H."/>
            <person name="Song I."/>
            <person name="Kim S."/>
            <person name="Choi T."/>
            <person name="Kim D."/>
            <person name="Ryu S."/>
            <person name="Kim W."/>
        </authorList>
    </citation>
    <scope>NUCLEOTIDE SEQUENCE [LARGE SCALE GENOMIC DNA]</scope>
    <source>
        <tissue evidence="1">Muscle</tissue>
    </source>
</reference>